<dbReference type="AlphaFoldDB" id="A0ABD3URQ3"/>
<evidence type="ECO:0000256" key="2">
    <source>
        <dbReference type="ARBA" id="ARBA00022692"/>
    </source>
</evidence>
<accession>A0ABD3URQ3</accession>
<evidence type="ECO:0000256" key="3">
    <source>
        <dbReference type="ARBA" id="ARBA00022729"/>
    </source>
</evidence>
<feature type="chain" id="PRO_5044725055" evidence="7">
    <location>
        <begin position="22"/>
        <end position="621"/>
    </location>
</feature>
<feature type="transmembrane region" description="Helical" evidence="6">
    <location>
        <begin position="556"/>
        <end position="577"/>
    </location>
</feature>
<dbReference type="PANTHER" id="PTHR24365">
    <property type="entry name" value="TOLL-LIKE RECEPTOR"/>
    <property type="match status" value="1"/>
</dbReference>
<evidence type="ECO:0000313" key="9">
    <source>
        <dbReference type="Proteomes" id="UP001634394"/>
    </source>
</evidence>
<dbReference type="GO" id="GO:0016020">
    <property type="term" value="C:membrane"/>
    <property type="evidence" value="ECO:0007669"/>
    <property type="project" value="UniProtKB-SubCell"/>
</dbReference>
<comment type="caution">
    <text evidence="8">The sequence shown here is derived from an EMBL/GenBank/DDBJ whole genome shotgun (WGS) entry which is preliminary data.</text>
</comment>
<keyword evidence="2 6" id="KW-0812">Transmembrane</keyword>
<dbReference type="Proteomes" id="UP001634394">
    <property type="component" value="Unassembled WGS sequence"/>
</dbReference>
<keyword evidence="9" id="KW-1185">Reference proteome</keyword>
<dbReference type="EMBL" id="JBJQND010000015">
    <property type="protein sequence ID" value="KAL3851761.1"/>
    <property type="molecule type" value="Genomic_DNA"/>
</dbReference>
<dbReference type="EMBL" id="JBJQND010000015">
    <property type="protein sequence ID" value="KAL3851760.1"/>
    <property type="molecule type" value="Genomic_DNA"/>
</dbReference>
<comment type="subcellular location">
    <subcellularLocation>
        <location evidence="1">Membrane</location>
        <topology evidence="1">Single-pass membrane protein</topology>
    </subcellularLocation>
</comment>
<protein>
    <submittedName>
        <fullName evidence="8">Uncharacterized protein</fullName>
    </submittedName>
</protein>
<name>A0ABD3URQ3_SINWO</name>
<sequence>MGFQRLLLVFALLCPFCQLLGLPVSDICTLIKGNLTCIGVRSQGDFPIILPSNSNASSAVFVGTEYLLNFPDFPFEHTSWQYLQKLELQNFVRIESLDENTFLGLSNLMELRITHFTYLQKIDFSALMLLPKLEILDFGHNVNLSFLSVEDLITNTVPNLRQLFLSGLNQAAKEPYVFGKSFITAIGNKHLTHLDLSGAKISLIQQNVIESTFSNLRYLNVSDTDISWMNTGLAWLPNLETIDITRTHYVCMNTSIGRNENVSNLYGKSLKRIYANEMIFNDSYSDNCSSSITLDEGIPLELLVIQKFRATKTAHNFGFHGLFHNMSKVDLSDGNLSYLSPSMFQIFPGLKIAILEGNMLGKMENTTEFVALFNYNSQLQQVNLAKNGIYKLPEDIFKNNAMLLSIDLHGNHLINFNINLTRQSNIRYLDLSENNLRNISKSLIDILESHFENQSGEFIDAFTCKNLSKVESDISQDSCQENATPQNLTLNFVGNPFECNCNNMYFVEWISTTNIDLVSRNILKCSFMGNSLTMCAESLQFMKSMCTENSKTAPTVTIAIVVIVSVVFLVLVVLVVVKREKIKRCRVQRDISEGGGLMAQDSVMAGLGVQDGDTDGLLQSV</sequence>
<dbReference type="PANTHER" id="PTHR24365:SF530">
    <property type="entry name" value="MSTPROX-RELATED"/>
    <property type="match status" value="1"/>
</dbReference>
<proteinExistence type="predicted"/>
<gene>
    <name evidence="8" type="ORF">ACJMK2_015471</name>
</gene>
<evidence type="ECO:0000256" key="5">
    <source>
        <dbReference type="ARBA" id="ARBA00023136"/>
    </source>
</evidence>
<evidence type="ECO:0000256" key="1">
    <source>
        <dbReference type="ARBA" id="ARBA00004167"/>
    </source>
</evidence>
<evidence type="ECO:0000313" key="8">
    <source>
        <dbReference type="EMBL" id="KAL3851760.1"/>
    </source>
</evidence>
<keyword evidence="5 6" id="KW-0472">Membrane</keyword>
<evidence type="ECO:0000256" key="6">
    <source>
        <dbReference type="SAM" id="Phobius"/>
    </source>
</evidence>
<evidence type="ECO:0000256" key="7">
    <source>
        <dbReference type="SAM" id="SignalP"/>
    </source>
</evidence>
<dbReference type="SUPFAM" id="SSF52058">
    <property type="entry name" value="L domain-like"/>
    <property type="match status" value="1"/>
</dbReference>
<dbReference type="InterPro" id="IPR032675">
    <property type="entry name" value="LRR_dom_sf"/>
</dbReference>
<feature type="signal peptide" evidence="7">
    <location>
        <begin position="1"/>
        <end position="21"/>
    </location>
</feature>
<keyword evidence="4 6" id="KW-1133">Transmembrane helix</keyword>
<keyword evidence="3 7" id="KW-0732">Signal</keyword>
<reference evidence="8 9" key="1">
    <citation type="submission" date="2024-11" db="EMBL/GenBank/DDBJ databases">
        <title>Chromosome-level genome assembly of the freshwater bivalve Anodonta woodiana.</title>
        <authorList>
            <person name="Chen X."/>
        </authorList>
    </citation>
    <scope>NUCLEOTIDE SEQUENCE [LARGE SCALE GENOMIC DNA]</scope>
    <source>
        <strain evidence="8">MN2024</strain>
        <tissue evidence="8">Gills</tissue>
    </source>
</reference>
<organism evidence="8 9">
    <name type="scientific">Sinanodonta woodiana</name>
    <name type="common">Chinese pond mussel</name>
    <name type="synonym">Anodonta woodiana</name>
    <dbReference type="NCBI Taxonomy" id="1069815"/>
    <lineage>
        <taxon>Eukaryota</taxon>
        <taxon>Metazoa</taxon>
        <taxon>Spiralia</taxon>
        <taxon>Lophotrochozoa</taxon>
        <taxon>Mollusca</taxon>
        <taxon>Bivalvia</taxon>
        <taxon>Autobranchia</taxon>
        <taxon>Heteroconchia</taxon>
        <taxon>Palaeoheterodonta</taxon>
        <taxon>Unionida</taxon>
        <taxon>Unionoidea</taxon>
        <taxon>Unionidae</taxon>
        <taxon>Unioninae</taxon>
        <taxon>Sinanodonta</taxon>
    </lineage>
</organism>
<evidence type="ECO:0000256" key="4">
    <source>
        <dbReference type="ARBA" id="ARBA00022989"/>
    </source>
</evidence>
<dbReference type="Gene3D" id="3.80.10.10">
    <property type="entry name" value="Ribonuclease Inhibitor"/>
    <property type="match status" value="3"/>
</dbReference>